<dbReference type="Proteomes" id="UP000283841">
    <property type="component" value="Unassembled WGS sequence"/>
</dbReference>
<feature type="transmembrane region" description="Helical" evidence="1">
    <location>
        <begin position="14"/>
        <end position="36"/>
    </location>
</feature>
<dbReference type="EMBL" id="RCNU01000004">
    <property type="protein sequence ID" value="RWQ96106.1"/>
    <property type="molecule type" value="Genomic_DNA"/>
</dbReference>
<keyword evidence="1" id="KW-0812">Transmembrane</keyword>
<keyword evidence="3" id="KW-1185">Reference proteome</keyword>
<evidence type="ECO:0000256" key="1">
    <source>
        <dbReference type="SAM" id="Phobius"/>
    </source>
</evidence>
<dbReference type="InterPro" id="IPR013083">
    <property type="entry name" value="Znf_RING/FYVE/PHD"/>
</dbReference>
<protein>
    <submittedName>
        <fullName evidence="2">Uncharacterized protein</fullName>
    </submittedName>
</protein>
<keyword evidence="1" id="KW-1133">Transmembrane helix</keyword>
<sequence>MSSQDSDHGGIDHVGMIVSFSVFSFLVLDIIVISLWTCHRFGRPDVLARERLKFKTSSKESRLQKLQKVAPKESFDTWWKTLKSDLHLSSEVDGTAICLEAVSRTQTIHELKCRHVFHDDLGGDRDEGEERSVTDIV</sequence>
<reference evidence="2 3" key="1">
    <citation type="journal article" date="2018" name="Front. Microbiol.">
        <title>Genomic and genetic insights into a cosmopolitan fungus, Paecilomyces variotii (Eurotiales).</title>
        <authorList>
            <person name="Urquhart A.S."/>
            <person name="Mondo S.J."/>
            <person name="Makela M.R."/>
            <person name="Hane J.K."/>
            <person name="Wiebenga A."/>
            <person name="He G."/>
            <person name="Mihaltcheva S."/>
            <person name="Pangilinan J."/>
            <person name="Lipzen A."/>
            <person name="Barry K."/>
            <person name="de Vries R.P."/>
            <person name="Grigoriev I.V."/>
            <person name="Idnurm A."/>
        </authorList>
    </citation>
    <scope>NUCLEOTIDE SEQUENCE [LARGE SCALE GENOMIC DNA]</scope>
    <source>
        <strain evidence="2 3">CBS 101075</strain>
    </source>
</reference>
<name>A0A443HWA0_BYSSP</name>
<keyword evidence="1" id="KW-0472">Membrane</keyword>
<dbReference type="RefSeq" id="XP_028485751.1">
    <property type="nucleotide sequence ID" value="XM_028628953.1"/>
</dbReference>
<dbReference type="GeneID" id="39598230"/>
<accession>A0A443HWA0</accession>
<evidence type="ECO:0000313" key="2">
    <source>
        <dbReference type="EMBL" id="RWQ96106.1"/>
    </source>
</evidence>
<dbReference type="Gene3D" id="3.30.40.10">
    <property type="entry name" value="Zinc/RING finger domain, C3HC4 (zinc finger)"/>
    <property type="match status" value="1"/>
</dbReference>
<proteinExistence type="predicted"/>
<evidence type="ECO:0000313" key="3">
    <source>
        <dbReference type="Proteomes" id="UP000283841"/>
    </source>
</evidence>
<dbReference type="AlphaFoldDB" id="A0A443HWA0"/>
<dbReference type="VEuPathDB" id="FungiDB:C8Q69DRAFT_443843"/>
<dbReference type="STRING" id="264951.A0A443HWA0"/>
<gene>
    <name evidence="2" type="ORF">C8Q69DRAFT_443843</name>
</gene>
<comment type="caution">
    <text evidence="2">The sequence shown here is derived from an EMBL/GenBank/DDBJ whole genome shotgun (WGS) entry which is preliminary data.</text>
</comment>
<organism evidence="2 3">
    <name type="scientific">Byssochlamys spectabilis</name>
    <name type="common">Paecilomyces variotii</name>
    <dbReference type="NCBI Taxonomy" id="264951"/>
    <lineage>
        <taxon>Eukaryota</taxon>
        <taxon>Fungi</taxon>
        <taxon>Dikarya</taxon>
        <taxon>Ascomycota</taxon>
        <taxon>Pezizomycotina</taxon>
        <taxon>Eurotiomycetes</taxon>
        <taxon>Eurotiomycetidae</taxon>
        <taxon>Eurotiales</taxon>
        <taxon>Thermoascaceae</taxon>
        <taxon>Paecilomyces</taxon>
    </lineage>
</organism>